<gene>
    <name evidence="1" type="ORF">BBOU_0629</name>
</gene>
<protein>
    <submittedName>
        <fullName evidence="1">Uncharacterized protein</fullName>
    </submittedName>
</protein>
<accession>A0A086ZPQ0</accession>
<reference evidence="1 2" key="1">
    <citation type="submission" date="2014-03" db="EMBL/GenBank/DDBJ databases">
        <title>Genomics of Bifidobacteria.</title>
        <authorList>
            <person name="Ventura M."/>
            <person name="Milani C."/>
            <person name="Lugli G.A."/>
        </authorList>
    </citation>
    <scope>NUCLEOTIDE SEQUENCE [LARGE SCALE GENOMIC DNA]</scope>
    <source>
        <strain evidence="1 2">LMG 10736</strain>
    </source>
</reference>
<proteinExistence type="predicted"/>
<dbReference type="Proteomes" id="UP000029093">
    <property type="component" value="Unassembled WGS sequence"/>
</dbReference>
<name>A0A086ZPQ0_9BIFI</name>
<comment type="caution">
    <text evidence="1">The sequence shown here is derived from an EMBL/GenBank/DDBJ whole genome shotgun (WGS) entry which is preliminary data.</text>
</comment>
<sequence length="130" mass="14828">MVDNSVAARYLRLCREYEQKFGERIYNCIGIDSYTKAACDMIERCIRRGTPCNFTTDLGLSDGDGVAARYISLCREYEKKFGKRIDTAIEIPRYTEAACNIIERCIRRGTPCNFTTDLGLTPEQAKEVVF</sequence>
<dbReference type="RefSeq" id="WP_026502712.1">
    <property type="nucleotide sequence ID" value="NZ_JGYQ01000007.1"/>
</dbReference>
<evidence type="ECO:0000313" key="2">
    <source>
        <dbReference type="Proteomes" id="UP000029093"/>
    </source>
</evidence>
<dbReference type="EMBL" id="JGYQ01000007">
    <property type="protein sequence ID" value="KFI48500.1"/>
    <property type="molecule type" value="Genomic_DNA"/>
</dbReference>
<dbReference type="GeneID" id="303203790"/>
<evidence type="ECO:0000313" key="1">
    <source>
        <dbReference type="EMBL" id="KFI48500.1"/>
    </source>
</evidence>
<keyword evidence="2" id="KW-1185">Reference proteome</keyword>
<dbReference type="AlphaFoldDB" id="A0A086ZPQ0"/>
<organism evidence="1 2">
    <name type="scientific">Bifidobacterium boum</name>
    <dbReference type="NCBI Taxonomy" id="78343"/>
    <lineage>
        <taxon>Bacteria</taxon>
        <taxon>Bacillati</taxon>
        <taxon>Actinomycetota</taxon>
        <taxon>Actinomycetes</taxon>
        <taxon>Bifidobacteriales</taxon>
        <taxon>Bifidobacteriaceae</taxon>
        <taxon>Bifidobacterium</taxon>
    </lineage>
</organism>